<evidence type="ECO:0000313" key="5">
    <source>
        <dbReference type="EMBL" id="QWG04854.1"/>
    </source>
</evidence>
<dbReference type="InterPro" id="IPR015943">
    <property type="entry name" value="WD40/YVTN_repeat-like_dom_sf"/>
</dbReference>
<feature type="domain" description="Bacterial repeat" evidence="3">
    <location>
        <begin position="1078"/>
        <end position="1143"/>
    </location>
</feature>
<dbReference type="EMBL" id="CP076133">
    <property type="protein sequence ID" value="QWG04854.1"/>
    <property type="molecule type" value="Genomic_DNA"/>
</dbReference>
<dbReference type="Pfam" id="PF18962">
    <property type="entry name" value="Por_Secre_tail"/>
    <property type="match status" value="1"/>
</dbReference>
<dbReference type="Proteomes" id="UP000678679">
    <property type="component" value="Chromosome 2"/>
</dbReference>
<dbReference type="Pfam" id="PF18998">
    <property type="entry name" value="Flg_new_2"/>
    <property type="match status" value="1"/>
</dbReference>
<dbReference type="Pfam" id="PF19190">
    <property type="entry name" value="BACON_2"/>
    <property type="match status" value="1"/>
</dbReference>
<dbReference type="InterPro" id="IPR026444">
    <property type="entry name" value="Secre_tail"/>
</dbReference>
<dbReference type="InterPro" id="IPR044060">
    <property type="entry name" value="Bacterial_rp_domain"/>
</dbReference>
<evidence type="ECO:0000313" key="6">
    <source>
        <dbReference type="Proteomes" id="UP000678679"/>
    </source>
</evidence>
<dbReference type="CDD" id="cd14948">
    <property type="entry name" value="BACON"/>
    <property type="match status" value="1"/>
</dbReference>
<dbReference type="InterPro" id="IPR024361">
    <property type="entry name" value="BACON"/>
</dbReference>
<dbReference type="Gene3D" id="2.60.40.10">
    <property type="entry name" value="Immunoglobulins"/>
    <property type="match status" value="1"/>
</dbReference>
<evidence type="ECO:0000259" key="4">
    <source>
        <dbReference type="Pfam" id="PF19190"/>
    </source>
</evidence>
<organism evidence="5 6">
    <name type="scientific">Flammeovirga yaeyamensis</name>
    <dbReference type="NCBI Taxonomy" id="367791"/>
    <lineage>
        <taxon>Bacteria</taxon>
        <taxon>Pseudomonadati</taxon>
        <taxon>Bacteroidota</taxon>
        <taxon>Cytophagia</taxon>
        <taxon>Cytophagales</taxon>
        <taxon>Flammeovirgaceae</taxon>
        <taxon>Flammeovirga</taxon>
    </lineage>
</organism>
<evidence type="ECO:0000256" key="1">
    <source>
        <dbReference type="SAM" id="SignalP"/>
    </source>
</evidence>
<dbReference type="KEGG" id="fya:KMW28_20740"/>
<accession>A0AAX1NBB6</accession>
<reference evidence="5 6" key="1">
    <citation type="submission" date="2021-05" db="EMBL/GenBank/DDBJ databases">
        <title>Comparative genomic studies on the polysaccharide-degrading batcterial strains of the Flammeovirga genus.</title>
        <authorList>
            <person name="Zewei F."/>
            <person name="Zheng Z."/>
            <person name="Yu L."/>
            <person name="Ruyue G."/>
            <person name="Yanhong M."/>
            <person name="Yuanyuan C."/>
            <person name="Jingyan G."/>
            <person name="Wenjun H."/>
        </authorList>
    </citation>
    <scope>NUCLEOTIDE SEQUENCE [LARGE SCALE GENOMIC DNA]</scope>
    <source>
        <strain evidence="5 6">NBRC:100898</strain>
    </source>
</reference>
<dbReference type="NCBIfam" id="TIGR04183">
    <property type="entry name" value="Por_Secre_tail"/>
    <property type="match status" value="1"/>
</dbReference>
<feature type="chain" id="PRO_5043824787" evidence="1">
    <location>
        <begin position="26"/>
        <end position="1366"/>
    </location>
</feature>
<evidence type="ECO:0000259" key="3">
    <source>
        <dbReference type="Pfam" id="PF18998"/>
    </source>
</evidence>
<name>A0AAX1NBB6_9BACT</name>
<keyword evidence="6" id="KW-1185">Reference proteome</keyword>
<evidence type="ECO:0000259" key="2">
    <source>
        <dbReference type="Pfam" id="PF18962"/>
    </source>
</evidence>
<gene>
    <name evidence="5" type="ORF">KMW28_20740</name>
</gene>
<protein>
    <submittedName>
        <fullName evidence="5">T9SS type A sorting domain-containing protein</fullName>
    </submittedName>
</protein>
<sequence length="1366" mass="148584">MNRVLLKTSFRMLFILAMIPFIGNAQDPNWGKENRWESLNPGGGGQIQDVYFDRNVEGRIWFSSDMEGVYRSDDFGQSWQYVSKDLSHGMAFCIAQEEGGSKLYQGGLYGAHVAVNPGASNHHNVSWDMIEETRGDAIASIAISSDHQTVVLAPGWQNKDPQKGQGSLIDPNQNLQSDKFNGERNIYLSKDRGATWTKVKYDNTNGYRNVFGVAIHPTNDNIYLGAASGVFVSSNGGNSFNLIAKPSEAIGPAGNATSITKRPDGGSRGVGLSPDGKYIYATYQTQGGSTYADRRWAVFVAKTSSTGITGGWTKIMDGLTDTAEWYDPKVDPRSTATEHRLLVGTVWNDNKNRIGLWEATVNYNGSGNVTSYNWEQILNLPKNNRCFDFEPSWERRDFIVRTCDYTPKSWNQHQIISMGGMNVFLTDADAVDFPCSSWKEVYGEVIYYQEGLAMSHERGFSSPYCYDVDSYKSYMIQGCADHGILQSLDNGYSWTSEHGPQGITNAMSVLTVPTNPALVLMDARKGYGAPSQSVGGLYAKPIELDRIGNAEDWKLIGGFTPNNSGTTNDLPSRNYRAMQYDPSNPKRVYVTMRGKNWGGANIEGGVYMTDDILAVYNGNGSWRKISESSMGYRDFRDVWVDPNNGNYIYVRSAGSGSAGSIYRGVRQSNGSYTWTNMETASKNTSDIYAWEKDGQTWLVAAAQINNVYGVHILKTPRNADWNDPSNWTFTGLDVAKTLEIRPEKWVEPNEPISIGGLAAFDDRIVANSEVSNHKKGNGSFIGVIQNNGTVQWSDWTRASANDRDIENPTSLQAKVRVEDGVPYYYVALAGTGPWRRQISSAVTPPTCSLSVNPNSVAFASNGGTKNISVTSTDAFSASSNQGWLSVSTSNNQISVVASANTSEQSRNATVTVSGCKNVSISITQEGASVTPPPTGDLFTETLDNMPTENQWANGSFVGNYGLTWDYVQVKRTSTINGNTIKLDNSANGSLSTSLSNGLTYLSFWAAPTGTGSPSGVEVYVNGQLIQSFEIAKGAAPQEFVIPILDESGTTALEFRGMNASDVQLDDISWKDNSAVTLYQLTVNNGSGSGSYAAGEIVTVTANAPAAGKQFNEWTGAEHHLANRNNASTQFTMPSNGATITATYVDLPSGDSGFENFDLLGTLNDWSTGSFVGNDGQVWNYSVIKRTQTINGNTVKLDNNAGGSLSTTLNGLSTLTFKAAPTGSANSSGVIVKANGNTIGQFDIAANSGSNTFTINNIDLTGSVALEFTGYNNADVQLDDIEWNAPSGARRVVSNQLLDEEVKVYPNPFNDQIKLQGVDQGTVTIFSITGNIVYQNDYQKGDTIVLNYLTKGMYILRVNDKTFKIKK</sequence>
<dbReference type="RefSeq" id="WP_169662446.1">
    <property type="nucleotide sequence ID" value="NZ_CP076133.1"/>
</dbReference>
<feature type="domain" description="Secretion system C-terminal sorting" evidence="2">
    <location>
        <begin position="1303"/>
        <end position="1365"/>
    </location>
</feature>
<proteinExistence type="predicted"/>
<dbReference type="SUPFAM" id="SSF110296">
    <property type="entry name" value="Oligoxyloglucan reducing end-specific cellobiohydrolase"/>
    <property type="match status" value="1"/>
</dbReference>
<dbReference type="Gene3D" id="2.130.10.10">
    <property type="entry name" value="YVTN repeat-like/Quinoprotein amine dehydrogenase"/>
    <property type="match status" value="1"/>
</dbReference>
<feature type="signal peptide" evidence="1">
    <location>
        <begin position="1"/>
        <end position="25"/>
    </location>
</feature>
<keyword evidence="1" id="KW-0732">Signal</keyword>
<feature type="domain" description="BACON" evidence="4">
    <location>
        <begin position="849"/>
        <end position="923"/>
    </location>
</feature>
<dbReference type="InterPro" id="IPR013783">
    <property type="entry name" value="Ig-like_fold"/>
</dbReference>